<evidence type="ECO:0000256" key="5">
    <source>
        <dbReference type="SAM" id="MobiDB-lite"/>
    </source>
</evidence>
<dbReference type="PANTHER" id="PTHR14030:SF26">
    <property type="entry name" value="MITOTIC CHECKPOINT SERINE_THREONINE-PROTEIN KINASE BUB1"/>
    <property type="match status" value="1"/>
</dbReference>
<feature type="compositionally biased region" description="Polar residues" evidence="5">
    <location>
        <begin position="860"/>
        <end position="870"/>
    </location>
</feature>
<name>A0A553Q3E1_9TELE</name>
<accession>A0A553Q3E1</accession>
<dbReference type="GO" id="GO:0007094">
    <property type="term" value="P:mitotic spindle assembly checkpoint signaling"/>
    <property type="evidence" value="ECO:0007669"/>
    <property type="project" value="InterPro"/>
</dbReference>
<feature type="region of interest" description="Disordered" evidence="5">
    <location>
        <begin position="851"/>
        <end position="874"/>
    </location>
</feature>
<dbReference type="Gene3D" id="1.10.510.10">
    <property type="entry name" value="Transferase(Phosphotransferase) domain 1"/>
    <property type="match status" value="1"/>
</dbReference>
<evidence type="ECO:0000256" key="3">
    <source>
        <dbReference type="ARBA" id="ARBA00022838"/>
    </source>
</evidence>
<dbReference type="GO" id="GO:0000776">
    <property type="term" value="C:kinetochore"/>
    <property type="evidence" value="ECO:0007669"/>
    <property type="project" value="UniProtKB-KW"/>
</dbReference>
<sequence>MDVASYLQMFEASVSKTGDDPLDPWDKFVQFLESWTPKLDQKSLCMVLERLIHNFMTDQRYQNDPRFISQCIKFAGLWSDPVEVYITLHSRGVGIQAAPFFIDWALQYEKRGEQFQAERVFQLGIENRAQPQDSLMHQYRLFQGRTSALNAPSDHVREPLQESQLVNQNSAHREAIHTNCKIAKRICFISRSENNPVRSSTSNSSSVKYVSMYQVEKLQCEGTELSFEELRAKKYFAKCKEQEQHQKWEVFPCVSHSLTAPLAPRTPQMSVSQSDLECVVEEKDGEIENPDVEQDAPVVRRNLSTLPEDREIEEEPQETDGDSVCAALSHSHITPNSSLGFIQATPSRVQPSPTVNTREAIGVIMGMFQAPTLLQESTLNTSALPEDSFERSCKINPVPDCPRAPSATPFMVYHDTEEQENANSDPVRSTVTRALMPRASVDESTLWGGRNVSLGSCSGLTADFRLLAHLASTPLHSSAPLSQDKGIDENTELGSVDASDEKLLLRQQKKLSPIIEQSPADEKSPELPECSIGYINITQQSQGVSLSQSLKHPLVALSFPDQTTLRSQVESSGTWSGYRSPEKEHKPNNEGWSINRISKQEEKTNPEVSRDAWSVYRSPEERPKRLEQSRSAWSVCRSPEELPKQPEEQSGAWSVYRSPEELPKQPEEPRGTWSVYRSPEDKTNLPDISRSVWSTQQKNLKRLEEPKHNWGVYQSPEEGRKTNLSSMEKQDFQLNKELSDDVFMSPKATLGLNWFQLKSPTCPLISEAAAGEDLDVMKSPSPASEWSLHHGVQLPKTGPLCAANLGPVEVMEPMITEQSFLGSGIEESHHSPPMSSTQNLCTEEKEECKDKKTELEVLSSPKQGSWSRSAPMSPMDTSKAGCVHLVSDPWDEQLIDSLLSNLQPPLSSNPKLTVWNCRLPTVNPKMTVQIAGQSLRVDSLLGQGAFATVYQATNLSTSHKHFLKVQKPANPWEFYINEQLNARLSPSTRHLFNSIHSAQLFSNGSVLIGEIHNCGTLLSAVNLYRSRGEKLIPQPLVLYFAVCILQMVELLHQAQIIHADIKPDNFILGERFLENECFDMDNLHHGLVLIDLGQSIDMRFFQEGTAFTACCRTSGFQCTEMLSGRPWNYQTDYFGIAGTVYCLLFGTYMKVQEDGGVWKTNGVFKRMVNADLWQDFFHSLLNIPDCSTLPSLRSLRLRLNTVLQEEYSSKLRSLKNRLVVQILEARSSRR</sequence>
<dbReference type="GO" id="GO:0005634">
    <property type="term" value="C:nucleus"/>
    <property type="evidence" value="ECO:0007669"/>
    <property type="project" value="TreeGrafter"/>
</dbReference>
<dbReference type="PROSITE" id="PS51489">
    <property type="entry name" value="BUB1_N"/>
    <property type="match status" value="1"/>
</dbReference>
<dbReference type="PROSITE" id="PS00108">
    <property type="entry name" value="PROTEIN_KINASE_ST"/>
    <property type="match status" value="1"/>
</dbReference>
<dbReference type="Gene3D" id="6.10.130.20">
    <property type="match status" value="1"/>
</dbReference>
<feature type="compositionally biased region" description="Polar residues" evidence="5">
    <location>
        <begin position="565"/>
        <end position="577"/>
    </location>
</feature>
<feature type="domain" description="Protein kinase" evidence="6">
    <location>
        <begin position="935"/>
        <end position="1230"/>
    </location>
</feature>
<feature type="compositionally biased region" description="Basic and acidic residues" evidence="5">
    <location>
        <begin position="618"/>
        <end position="628"/>
    </location>
</feature>
<proteinExistence type="predicted"/>
<keyword evidence="9" id="KW-1185">Reference proteome</keyword>
<feature type="region of interest" description="Disordered" evidence="5">
    <location>
        <begin position="302"/>
        <end position="321"/>
    </location>
</feature>
<feature type="compositionally biased region" description="Basic and acidic residues" evidence="5">
    <location>
        <begin position="638"/>
        <end position="647"/>
    </location>
</feature>
<evidence type="ECO:0000259" key="6">
    <source>
        <dbReference type="PROSITE" id="PS50011"/>
    </source>
</evidence>
<evidence type="ECO:0000256" key="1">
    <source>
        <dbReference type="ARBA" id="ARBA00004629"/>
    </source>
</evidence>
<keyword evidence="4" id="KW-0137">Centromere</keyword>
<feature type="compositionally biased region" description="Basic and acidic residues" evidence="5">
    <location>
        <begin position="658"/>
        <end position="670"/>
    </location>
</feature>
<dbReference type="InterPro" id="IPR011009">
    <property type="entry name" value="Kinase-like_dom_sf"/>
</dbReference>
<evidence type="ECO:0000313" key="9">
    <source>
        <dbReference type="Proteomes" id="UP000316079"/>
    </source>
</evidence>
<feature type="compositionally biased region" description="Basic and acidic residues" evidence="5">
    <location>
        <begin position="598"/>
        <end position="610"/>
    </location>
</feature>
<dbReference type="AlphaFoldDB" id="A0A553Q3E1"/>
<gene>
    <name evidence="8" type="ORF">DNTS_035814</name>
</gene>
<dbReference type="PROSITE" id="PS50011">
    <property type="entry name" value="PROTEIN_KINASE_DOM"/>
    <property type="match status" value="1"/>
</dbReference>
<keyword evidence="3" id="KW-0995">Kinetochore</keyword>
<evidence type="ECO:0000313" key="8">
    <source>
        <dbReference type="EMBL" id="TRY84451.1"/>
    </source>
</evidence>
<evidence type="ECO:0000259" key="7">
    <source>
        <dbReference type="PROSITE" id="PS51489"/>
    </source>
</evidence>
<feature type="region of interest" description="Disordered" evidence="5">
    <location>
        <begin position="565"/>
        <end position="681"/>
    </location>
</feature>
<protein>
    <recommendedName>
        <fullName evidence="10">Protein kinase domain-containing protein</fullName>
    </recommendedName>
</protein>
<feature type="compositionally biased region" description="Acidic residues" evidence="5">
    <location>
        <begin position="310"/>
        <end position="321"/>
    </location>
</feature>
<comment type="caution">
    <text evidence="8">The sequence shown here is derived from an EMBL/GenBank/DDBJ whole genome shotgun (WGS) entry which is preliminary data.</text>
</comment>
<dbReference type="GO" id="GO:0004672">
    <property type="term" value="F:protein kinase activity"/>
    <property type="evidence" value="ECO:0007669"/>
    <property type="project" value="InterPro"/>
</dbReference>
<dbReference type="GO" id="GO:0051754">
    <property type="term" value="P:meiotic sister chromatid cohesion, centromeric"/>
    <property type="evidence" value="ECO:0007669"/>
    <property type="project" value="TreeGrafter"/>
</dbReference>
<dbReference type="PANTHER" id="PTHR14030">
    <property type="entry name" value="MITOTIC CHECKPOINT SERINE/THREONINE-PROTEIN KINASE BUB1"/>
    <property type="match status" value="1"/>
</dbReference>
<dbReference type="SMART" id="SM00220">
    <property type="entry name" value="S_TKc"/>
    <property type="match status" value="1"/>
</dbReference>
<dbReference type="GO" id="GO:0005524">
    <property type="term" value="F:ATP binding"/>
    <property type="evidence" value="ECO:0007669"/>
    <property type="project" value="InterPro"/>
</dbReference>
<dbReference type="InterPro" id="IPR015661">
    <property type="entry name" value="Bub1/Mad3"/>
</dbReference>
<dbReference type="InterPro" id="IPR013212">
    <property type="entry name" value="Mad3/Bub1_I"/>
</dbReference>
<dbReference type="InterPro" id="IPR000719">
    <property type="entry name" value="Prot_kinase_dom"/>
</dbReference>
<comment type="subcellular location">
    <subcellularLocation>
        <location evidence="1">Chromosome</location>
        <location evidence="1">Centromere</location>
        <location evidence="1">Kinetochore</location>
    </subcellularLocation>
</comment>
<dbReference type="Pfam" id="PF00069">
    <property type="entry name" value="Pkinase"/>
    <property type="match status" value="1"/>
</dbReference>
<evidence type="ECO:0000256" key="4">
    <source>
        <dbReference type="ARBA" id="ARBA00023328"/>
    </source>
</evidence>
<reference evidence="8 9" key="1">
    <citation type="journal article" date="2019" name="Sci. Data">
        <title>Hybrid genome assembly and annotation of Danionella translucida.</title>
        <authorList>
            <person name="Kadobianskyi M."/>
            <person name="Schulze L."/>
            <person name="Schuelke M."/>
            <person name="Judkewitz B."/>
        </authorList>
    </citation>
    <scope>NUCLEOTIDE SEQUENCE [LARGE SCALE GENOMIC DNA]</scope>
    <source>
        <strain evidence="8 9">Bolton</strain>
    </source>
</reference>
<dbReference type="STRING" id="623744.A0A553Q3E1"/>
<feature type="domain" description="BUB1 N-terminal" evidence="7">
    <location>
        <begin position="10"/>
        <end position="163"/>
    </location>
</feature>
<dbReference type="SMART" id="SM00777">
    <property type="entry name" value="Mad3_BUB1_I"/>
    <property type="match status" value="1"/>
</dbReference>
<dbReference type="OrthoDB" id="248495at2759"/>
<dbReference type="Pfam" id="PF08311">
    <property type="entry name" value="Mad3_BUB1_I"/>
    <property type="match status" value="1"/>
</dbReference>
<dbReference type="Gene3D" id="1.25.40.430">
    <property type="match status" value="1"/>
</dbReference>
<dbReference type="Proteomes" id="UP000316079">
    <property type="component" value="Unassembled WGS sequence"/>
</dbReference>
<evidence type="ECO:0008006" key="10">
    <source>
        <dbReference type="Google" id="ProtNLM"/>
    </source>
</evidence>
<dbReference type="EMBL" id="SRMA01026400">
    <property type="protein sequence ID" value="TRY84451.1"/>
    <property type="molecule type" value="Genomic_DNA"/>
</dbReference>
<dbReference type="SUPFAM" id="SSF56112">
    <property type="entry name" value="Protein kinase-like (PK-like)"/>
    <property type="match status" value="1"/>
</dbReference>
<dbReference type="InterPro" id="IPR008271">
    <property type="entry name" value="Ser/Thr_kinase_AS"/>
</dbReference>
<organism evidence="8 9">
    <name type="scientific">Danionella cerebrum</name>
    <dbReference type="NCBI Taxonomy" id="2873325"/>
    <lineage>
        <taxon>Eukaryota</taxon>
        <taxon>Metazoa</taxon>
        <taxon>Chordata</taxon>
        <taxon>Craniata</taxon>
        <taxon>Vertebrata</taxon>
        <taxon>Euteleostomi</taxon>
        <taxon>Actinopterygii</taxon>
        <taxon>Neopterygii</taxon>
        <taxon>Teleostei</taxon>
        <taxon>Ostariophysi</taxon>
        <taxon>Cypriniformes</taxon>
        <taxon>Danionidae</taxon>
        <taxon>Danioninae</taxon>
        <taxon>Danionella</taxon>
    </lineage>
</organism>
<evidence type="ECO:0000256" key="2">
    <source>
        <dbReference type="ARBA" id="ARBA00022454"/>
    </source>
</evidence>
<keyword evidence="2" id="KW-0158">Chromosome</keyword>